<dbReference type="OrthoDB" id="9782710at2"/>
<dbReference type="Gene3D" id="3.30.420.40">
    <property type="match status" value="2"/>
</dbReference>
<dbReference type="EMBL" id="SMKY01000028">
    <property type="protein sequence ID" value="TDD86654.1"/>
    <property type="molecule type" value="Genomic_DNA"/>
</dbReference>
<reference evidence="10 11" key="1">
    <citation type="submission" date="2019-03" db="EMBL/GenBank/DDBJ databases">
        <title>Draft genome sequences of novel Actinobacteria.</title>
        <authorList>
            <person name="Sahin N."/>
            <person name="Ay H."/>
            <person name="Saygin H."/>
        </authorList>
    </citation>
    <scope>NUCLEOTIDE SEQUENCE [LARGE SCALE GENOMIC DNA]</scope>
    <source>
        <strain evidence="10 11">DSM 45941</strain>
    </source>
</reference>
<keyword evidence="1 7" id="KW-0808">Transferase</keyword>
<dbReference type="Pfam" id="PF00370">
    <property type="entry name" value="FGGY_N"/>
    <property type="match status" value="1"/>
</dbReference>
<evidence type="ECO:0000256" key="5">
    <source>
        <dbReference type="ARBA" id="ARBA00022935"/>
    </source>
</evidence>
<dbReference type="InterPro" id="IPR018483">
    <property type="entry name" value="Carb_kinase_FGGY_CS"/>
</dbReference>
<evidence type="ECO:0000313" key="11">
    <source>
        <dbReference type="Proteomes" id="UP000295578"/>
    </source>
</evidence>
<keyword evidence="5" id="KW-0054">Arabinose catabolism</keyword>
<dbReference type="GO" id="GO:0019569">
    <property type="term" value="P:L-arabinose catabolic process to D-xylulose 5-phosphate"/>
    <property type="evidence" value="ECO:0007669"/>
    <property type="project" value="InterPro"/>
</dbReference>
<gene>
    <name evidence="10" type="ORF">E1293_09045</name>
</gene>
<keyword evidence="3 7" id="KW-0418">Kinase</keyword>
<evidence type="ECO:0000256" key="2">
    <source>
        <dbReference type="ARBA" id="ARBA00022741"/>
    </source>
</evidence>
<evidence type="ECO:0000256" key="3">
    <source>
        <dbReference type="ARBA" id="ARBA00022777"/>
    </source>
</evidence>
<feature type="domain" description="Carbohydrate kinase FGGY N-terminal" evidence="8">
    <location>
        <begin position="4"/>
        <end position="245"/>
    </location>
</feature>
<keyword evidence="2" id="KW-0547">Nucleotide-binding</keyword>
<evidence type="ECO:0000259" key="8">
    <source>
        <dbReference type="Pfam" id="PF00370"/>
    </source>
</evidence>
<sequence>MTALLSIDLGTEGARVAVFAGDGAVLGTGRDGYTTRYPRPGRAEQDPDDWWRAVTAATGAALAEAGEPEIAGVAVATTASTVVVLDEAGRPLRPAILWMDARAADESAATAETGHDVLKYAGGSDAVEWLVPKAMWLARHEPEVYRRAARVVEAVDYLTWRLTGRWTASQLNACCKYNHDPRGGGHPDDLYALLGVSDLAAKLPAEVLPVGAAAGEVTARACAELGIRGRPAVAVGGIDAHLSLLALGGLEPGRLSIVCGTSNAFVAEIDDPVFTPAIWGPYPDALRPGHWLVEGGQVSAGSVLRWTSEDLLGVDRADLPRLWAEAEQVRPGDHGLIVLDHFMGNRTPLRDPGLRGAVLGLTLGTTPAQLYRAAVEGVAYGTRQVLESFLTAGVPVRDIYVSGGVRHNPLWLKTMADVLDRPLLLAGRPGGAADAGDNLTLRACAVLAATAIGAYRGLAEAAEAFRPVTTLVEPEGRDALGGAYDTGYELYRQATAATRDVSHLLSRPSEESR</sequence>
<dbReference type="InterPro" id="IPR005929">
    <property type="entry name" value="Ribulokinase"/>
</dbReference>
<proteinExistence type="inferred from homology"/>
<dbReference type="InterPro" id="IPR018485">
    <property type="entry name" value="FGGY_C"/>
</dbReference>
<dbReference type="GO" id="GO:0005524">
    <property type="term" value="F:ATP binding"/>
    <property type="evidence" value="ECO:0007669"/>
    <property type="project" value="UniProtKB-KW"/>
</dbReference>
<evidence type="ECO:0000259" key="9">
    <source>
        <dbReference type="Pfam" id="PF02782"/>
    </source>
</evidence>
<dbReference type="GO" id="GO:0019150">
    <property type="term" value="F:D-ribulokinase activity"/>
    <property type="evidence" value="ECO:0007669"/>
    <property type="project" value="TreeGrafter"/>
</dbReference>
<accession>A0A4R5BRN1</accession>
<dbReference type="Pfam" id="PF02782">
    <property type="entry name" value="FGGY_C"/>
    <property type="match status" value="1"/>
</dbReference>
<organism evidence="10 11">
    <name type="scientific">Actinomadura darangshiensis</name>
    <dbReference type="NCBI Taxonomy" id="705336"/>
    <lineage>
        <taxon>Bacteria</taxon>
        <taxon>Bacillati</taxon>
        <taxon>Actinomycetota</taxon>
        <taxon>Actinomycetes</taxon>
        <taxon>Streptosporangiales</taxon>
        <taxon>Thermomonosporaceae</taxon>
        <taxon>Actinomadura</taxon>
    </lineage>
</organism>
<dbReference type="InterPro" id="IPR018484">
    <property type="entry name" value="FGGY_N"/>
</dbReference>
<name>A0A4R5BRN1_9ACTN</name>
<dbReference type="RefSeq" id="WP_132195837.1">
    <property type="nucleotide sequence ID" value="NZ_SMKY01000028.1"/>
</dbReference>
<keyword evidence="6" id="KW-0119">Carbohydrate metabolism</keyword>
<evidence type="ECO:0000256" key="6">
    <source>
        <dbReference type="ARBA" id="ARBA00023277"/>
    </source>
</evidence>
<dbReference type="CDD" id="cd07781">
    <property type="entry name" value="ASKHA_NBD_FGGY_L-RBK"/>
    <property type="match status" value="1"/>
</dbReference>
<dbReference type="InterPro" id="IPR000577">
    <property type="entry name" value="Carb_kinase_FGGY"/>
</dbReference>
<feature type="domain" description="Carbohydrate kinase FGGY C-terminal" evidence="9">
    <location>
        <begin position="255"/>
        <end position="430"/>
    </location>
</feature>
<dbReference type="PROSITE" id="PS00445">
    <property type="entry name" value="FGGY_KINASES_2"/>
    <property type="match status" value="1"/>
</dbReference>
<keyword evidence="4" id="KW-0067">ATP-binding</keyword>
<dbReference type="PIRSF" id="PIRSF000538">
    <property type="entry name" value="GlpK"/>
    <property type="match status" value="1"/>
</dbReference>
<dbReference type="PANTHER" id="PTHR43435:SF4">
    <property type="entry name" value="FGGY CARBOHYDRATE KINASE DOMAIN-CONTAINING PROTEIN"/>
    <property type="match status" value="1"/>
</dbReference>
<evidence type="ECO:0000313" key="10">
    <source>
        <dbReference type="EMBL" id="TDD86654.1"/>
    </source>
</evidence>
<dbReference type="AlphaFoldDB" id="A0A4R5BRN1"/>
<dbReference type="InterPro" id="IPR043129">
    <property type="entry name" value="ATPase_NBD"/>
</dbReference>
<evidence type="ECO:0000256" key="4">
    <source>
        <dbReference type="ARBA" id="ARBA00022840"/>
    </source>
</evidence>
<dbReference type="GO" id="GO:0008741">
    <property type="term" value="F:ribulokinase activity"/>
    <property type="evidence" value="ECO:0007669"/>
    <property type="project" value="InterPro"/>
</dbReference>
<comment type="caution">
    <text evidence="10">The sequence shown here is derived from an EMBL/GenBank/DDBJ whole genome shotgun (WGS) entry which is preliminary data.</text>
</comment>
<comment type="similarity">
    <text evidence="7">Belongs to the FGGY kinase family.</text>
</comment>
<dbReference type="SUPFAM" id="SSF53067">
    <property type="entry name" value="Actin-like ATPase domain"/>
    <property type="match status" value="2"/>
</dbReference>
<dbReference type="PANTHER" id="PTHR43435">
    <property type="entry name" value="RIBULOKINASE"/>
    <property type="match status" value="1"/>
</dbReference>
<dbReference type="GO" id="GO:0005737">
    <property type="term" value="C:cytoplasm"/>
    <property type="evidence" value="ECO:0007669"/>
    <property type="project" value="TreeGrafter"/>
</dbReference>
<evidence type="ECO:0000256" key="7">
    <source>
        <dbReference type="RuleBase" id="RU003733"/>
    </source>
</evidence>
<evidence type="ECO:0000256" key="1">
    <source>
        <dbReference type="ARBA" id="ARBA00022679"/>
    </source>
</evidence>
<keyword evidence="11" id="KW-1185">Reference proteome</keyword>
<protein>
    <submittedName>
        <fullName evidence="10">Sugar kinase</fullName>
    </submittedName>
</protein>
<dbReference type="Proteomes" id="UP000295578">
    <property type="component" value="Unassembled WGS sequence"/>
</dbReference>